<comment type="caution">
    <text evidence="1">The sequence shown here is derived from an EMBL/GenBank/DDBJ whole genome shotgun (WGS) entry which is preliminary data.</text>
</comment>
<proteinExistence type="predicted"/>
<gene>
    <name evidence="1" type="ORF">M9H77_35474</name>
</gene>
<dbReference type="EMBL" id="CM044708">
    <property type="protein sequence ID" value="KAI5649469.1"/>
    <property type="molecule type" value="Genomic_DNA"/>
</dbReference>
<organism evidence="1 2">
    <name type="scientific">Catharanthus roseus</name>
    <name type="common">Madagascar periwinkle</name>
    <name type="synonym">Vinca rosea</name>
    <dbReference type="NCBI Taxonomy" id="4058"/>
    <lineage>
        <taxon>Eukaryota</taxon>
        <taxon>Viridiplantae</taxon>
        <taxon>Streptophyta</taxon>
        <taxon>Embryophyta</taxon>
        <taxon>Tracheophyta</taxon>
        <taxon>Spermatophyta</taxon>
        <taxon>Magnoliopsida</taxon>
        <taxon>eudicotyledons</taxon>
        <taxon>Gunneridae</taxon>
        <taxon>Pentapetalae</taxon>
        <taxon>asterids</taxon>
        <taxon>lamiids</taxon>
        <taxon>Gentianales</taxon>
        <taxon>Apocynaceae</taxon>
        <taxon>Rauvolfioideae</taxon>
        <taxon>Vinceae</taxon>
        <taxon>Catharanthinae</taxon>
        <taxon>Catharanthus</taxon>
    </lineage>
</organism>
<reference evidence="2" key="1">
    <citation type="journal article" date="2023" name="Nat. Plants">
        <title>Single-cell RNA sequencing provides a high-resolution roadmap for understanding the multicellular compartmentation of specialized metabolism.</title>
        <authorList>
            <person name="Sun S."/>
            <person name="Shen X."/>
            <person name="Li Y."/>
            <person name="Li Y."/>
            <person name="Wang S."/>
            <person name="Li R."/>
            <person name="Zhang H."/>
            <person name="Shen G."/>
            <person name="Guo B."/>
            <person name="Wei J."/>
            <person name="Xu J."/>
            <person name="St-Pierre B."/>
            <person name="Chen S."/>
            <person name="Sun C."/>
        </authorList>
    </citation>
    <scope>NUCLEOTIDE SEQUENCE [LARGE SCALE GENOMIC DNA]</scope>
</reference>
<accession>A0ACB9ZQU3</accession>
<evidence type="ECO:0000313" key="2">
    <source>
        <dbReference type="Proteomes" id="UP001060085"/>
    </source>
</evidence>
<name>A0ACB9ZQU3_CATRO</name>
<evidence type="ECO:0000313" key="1">
    <source>
        <dbReference type="EMBL" id="KAI5649469.1"/>
    </source>
</evidence>
<sequence length="130" mass="14567">MSRDANVEKEADKKSDGQAIVHESVGQKEVEVDAIRIVDGANIEKEEAVKDKEGDHLVMDTNEGKEGQDLVMETDDKKDVDEEKVSEDLLQELSIEKDDNDKKQGGHLVEEAEVQHNPTKRQEDAEVLDN</sequence>
<protein>
    <submittedName>
        <fullName evidence="1">Uncharacterized protein</fullName>
    </submittedName>
</protein>
<dbReference type="Proteomes" id="UP001060085">
    <property type="component" value="Linkage Group LG08"/>
</dbReference>
<keyword evidence="2" id="KW-1185">Reference proteome</keyword>